<dbReference type="PROSITE" id="PS50110">
    <property type="entry name" value="RESPONSE_REGULATORY"/>
    <property type="match status" value="1"/>
</dbReference>
<dbReference type="InterPro" id="IPR011006">
    <property type="entry name" value="CheY-like_superfamily"/>
</dbReference>
<dbReference type="Gene3D" id="3.40.50.2300">
    <property type="match status" value="1"/>
</dbReference>
<dbReference type="RefSeq" id="WP_184797230.1">
    <property type="nucleotide sequence ID" value="NZ_JACIIZ010000001.1"/>
</dbReference>
<dbReference type="InterPro" id="IPR050595">
    <property type="entry name" value="Bact_response_regulator"/>
</dbReference>
<dbReference type="InterPro" id="IPR001789">
    <property type="entry name" value="Sig_transdc_resp-reg_receiver"/>
</dbReference>
<evidence type="ECO:0000313" key="5">
    <source>
        <dbReference type="Proteomes" id="UP000539175"/>
    </source>
</evidence>
<dbReference type="AlphaFoldDB" id="A0A7X0ATZ3"/>
<dbReference type="PANTHER" id="PTHR44591">
    <property type="entry name" value="STRESS RESPONSE REGULATOR PROTEIN 1"/>
    <property type="match status" value="1"/>
</dbReference>
<feature type="domain" description="Response regulatory" evidence="3">
    <location>
        <begin position="7"/>
        <end position="124"/>
    </location>
</feature>
<accession>A0A7X0ATZ3</accession>
<feature type="modified residue" description="4-aspartylphosphate" evidence="2">
    <location>
        <position position="57"/>
    </location>
</feature>
<organism evidence="4 5">
    <name type="scientific">Nitrospirillum iridis</name>
    <dbReference type="NCBI Taxonomy" id="765888"/>
    <lineage>
        <taxon>Bacteria</taxon>
        <taxon>Pseudomonadati</taxon>
        <taxon>Pseudomonadota</taxon>
        <taxon>Alphaproteobacteria</taxon>
        <taxon>Rhodospirillales</taxon>
        <taxon>Azospirillaceae</taxon>
        <taxon>Nitrospirillum</taxon>
    </lineage>
</organism>
<dbReference type="PANTHER" id="PTHR44591:SF3">
    <property type="entry name" value="RESPONSE REGULATORY DOMAIN-CONTAINING PROTEIN"/>
    <property type="match status" value="1"/>
</dbReference>
<gene>
    <name evidence="4" type="ORF">FHS74_000602</name>
</gene>
<evidence type="ECO:0000259" key="3">
    <source>
        <dbReference type="PROSITE" id="PS50110"/>
    </source>
</evidence>
<keyword evidence="1 2" id="KW-0597">Phosphoprotein</keyword>
<evidence type="ECO:0000313" key="4">
    <source>
        <dbReference type="EMBL" id="MBB6250069.1"/>
    </source>
</evidence>
<evidence type="ECO:0000256" key="2">
    <source>
        <dbReference type="PROSITE-ProRule" id="PRU00169"/>
    </source>
</evidence>
<dbReference type="SUPFAM" id="SSF52172">
    <property type="entry name" value="CheY-like"/>
    <property type="match status" value="1"/>
</dbReference>
<dbReference type="Pfam" id="PF00072">
    <property type="entry name" value="Response_reg"/>
    <property type="match status" value="1"/>
</dbReference>
<dbReference type="SMART" id="SM00448">
    <property type="entry name" value="REC"/>
    <property type="match status" value="1"/>
</dbReference>
<evidence type="ECO:0000256" key="1">
    <source>
        <dbReference type="ARBA" id="ARBA00022553"/>
    </source>
</evidence>
<keyword evidence="5" id="KW-1185">Reference proteome</keyword>
<dbReference type="Proteomes" id="UP000539175">
    <property type="component" value="Unassembled WGS sequence"/>
</dbReference>
<dbReference type="GO" id="GO:0000160">
    <property type="term" value="P:phosphorelay signal transduction system"/>
    <property type="evidence" value="ECO:0007669"/>
    <property type="project" value="InterPro"/>
</dbReference>
<name>A0A7X0ATZ3_9PROT</name>
<sequence>MAEALNRILYVDDEPDIRAIVELSLRHVGGFDVRMAESGARALELLEDWTPQLVLLDAMMPVMDGPATLAALRQRPALGAIPVAFMTAKSQPSDVAWFKSLGAVGVLAKPFDPMGLPDTVRELWNGIG</sequence>
<proteinExistence type="predicted"/>
<comment type="caution">
    <text evidence="4">The sequence shown here is derived from an EMBL/GenBank/DDBJ whole genome shotgun (WGS) entry which is preliminary data.</text>
</comment>
<reference evidence="4 5" key="1">
    <citation type="submission" date="2020-08" db="EMBL/GenBank/DDBJ databases">
        <title>Genomic Encyclopedia of Type Strains, Phase IV (KMG-IV): sequencing the most valuable type-strain genomes for metagenomic binning, comparative biology and taxonomic classification.</title>
        <authorList>
            <person name="Goeker M."/>
        </authorList>
    </citation>
    <scope>NUCLEOTIDE SEQUENCE [LARGE SCALE GENOMIC DNA]</scope>
    <source>
        <strain evidence="4 5">DSM 22198</strain>
    </source>
</reference>
<dbReference type="EMBL" id="JACIIZ010000001">
    <property type="protein sequence ID" value="MBB6250069.1"/>
    <property type="molecule type" value="Genomic_DNA"/>
</dbReference>
<protein>
    <submittedName>
        <fullName evidence="4">CheY-like chemotaxis protein</fullName>
    </submittedName>
</protein>